<dbReference type="SUPFAM" id="SSF46785">
    <property type="entry name" value="Winged helix' DNA-binding domain"/>
    <property type="match status" value="1"/>
</dbReference>
<evidence type="ECO:0000313" key="4">
    <source>
        <dbReference type="EMBL" id="ASO21535.1"/>
    </source>
</evidence>
<dbReference type="Pfam" id="PF00392">
    <property type="entry name" value="GntR"/>
    <property type="match status" value="1"/>
</dbReference>
<reference evidence="4 5" key="1">
    <citation type="submission" date="2017-07" db="EMBL/GenBank/DDBJ databases">
        <title>Complete genome sequence of Actinoalloteichus hoggarensis DSM 45943, type strain of Actinoalloteichus hoggarensis.</title>
        <authorList>
            <person name="Ruckert C."/>
            <person name="Nouioui I."/>
            <person name="Willmese J."/>
            <person name="van Wezel G."/>
            <person name="Klenk H.-P."/>
            <person name="Kalinowski J."/>
            <person name="Zotchev S.B."/>
        </authorList>
    </citation>
    <scope>NUCLEOTIDE SEQUENCE [LARGE SCALE GENOMIC DNA]</scope>
    <source>
        <strain evidence="4 5">DSM 45943</strain>
    </source>
</reference>
<name>A0A221W6P1_9PSEU</name>
<dbReference type="SMART" id="SM00866">
    <property type="entry name" value="UTRA"/>
    <property type="match status" value="1"/>
</dbReference>
<dbReference type="KEGG" id="ahg:AHOG_19565"/>
<protein>
    <submittedName>
        <fullName evidence="4">HTH-type transcriptional repressor YvoA</fullName>
    </submittedName>
</protein>
<gene>
    <name evidence="4" type="primary">yvoA4</name>
    <name evidence="4" type="ORF">AHOG_19565</name>
</gene>
<organism evidence="4 5">
    <name type="scientific">Actinoalloteichus hoggarensis</name>
    <dbReference type="NCBI Taxonomy" id="1470176"/>
    <lineage>
        <taxon>Bacteria</taxon>
        <taxon>Bacillati</taxon>
        <taxon>Actinomycetota</taxon>
        <taxon>Actinomycetes</taxon>
        <taxon>Pseudonocardiales</taxon>
        <taxon>Pseudonocardiaceae</taxon>
        <taxon>Actinoalloteichus</taxon>
    </lineage>
</organism>
<dbReference type="InterPro" id="IPR000524">
    <property type="entry name" value="Tscrpt_reg_HTH_GntR"/>
</dbReference>
<dbReference type="OrthoDB" id="3192286at2"/>
<keyword evidence="2" id="KW-0238">DNA-binding</keyword>
<dbReference type="GO" id="GO:0003677">
    <property type="term" value="F:DNA binding"/>
    <property type="evidence" value="ECO:0007669"/>
    <property type="project" value="UniProtKB-KW"/>
</dbReference>
<dbReference type="InterPro" id="IPR036390">
    <property type="entry name" value="WH_DNA-bd_sf"/>
</dbReference>
<sequence>MSKIQRHVPEYLQISTAIRERIERGDLAPGEEVPSVRAIAAEWEVSAATAQRVLGALRDAGLVETRPGRSSVVRHPTAGGPRQRFETMSRTGRIYAPGEYARIVSAEVVGAPEQVRDALSLGTRQAIRRVRVRYNASDEPVSASTSWFDADLSDVAPALLVADRITMGTPAYIASTTGRVLRSASDRYTARAATSEDAAALGCKLGEPVMAAENIIYDQNGLPVEFGESVVLAGRWSSYYSYQF</sequence>
<dbReference type="Gene3D" id="3.40.1410.10">
    <property type="entry name" value="Chorismate lyase-like"/>
    <property type="match status" value="1"/>
</dbReference>
<dbReference type="SUPFAM" id="SSF64288">
    <property type="entry name" value="Chorismate lyase-like"/>
    <property type="match status" value="1"/>
</dbReference>
<dbReference type="InterPro" id="IPR036388">
    <property type="entry name" value="WH-like_DNA-bd_sf"/>
</dbReference>
<dbReference type="PANTHER" id="PTHR44846:SF17">
    <property type="entry name" value="GNTR-FAMILY TRANSCRIPTIONAL REGULATOR"/>
    <property type="match status" value="1"/>
</dbReference>
<evidence type="ECO:0000256" key="3">
    <source>
        <dbReference type="ARBA" id="ARBA00023163"/>
    </source>
</evidence>
<accession>A0A221W6P1</accession>
<dbReference type="EMBL" id="CP022521">
    <property type="protein sequence ID" value="ASO21535.1"/>
    <property type="molecule type" value="Genomic_DNA"/>
</dbReference>
<dbReference type="GO" id="GO:0045892">
    <property type="term" value="P:negative regulation of DNA-templated transcription"/>
    <property type="evidence" value="ECO:0007669"/>
    <property type="project" value="TreeGrafter"/>
</dbReference>
<dbReference type="PROSITE" id="PS50949">
    <property type="entry name" value="HTH_GNTR"/>
    <property type="match status" value="1"/>
</dbReference>
<keyword evidence="1" id="KW-0805">Transcription regulation</keyword>
<keyword evidence="5" id="KW-1185">Reference proteome</keyword>
<dbReference type="SMART" id="SM00345">
    <property type="entry name" value="HTH_GNTR"/>
    <property type="match status" value="1"/>
</dbReference>
<dbReference type="InterPro" id="IPR028978">
    <property type="entry name" value="Chorismate_lyase_/UTRA_dom_sf"/>
</dbReference>
<dbReference type="Gene3D" id="1.10.10.10">
    <property type="entry name" value="Winged helix-like DNA-binding domain superfamily/Winged helix DNA-binding domain"/>
    <property type="match status" value="1"/>
</dbReference>
<dbReference type="Pfam" id="PF07702">
    <property type="entry name" value="UTRA"/>
    <property type="match status" value="1"/>
</dbReference>
<keyword evidence="3" id="KW-0804">Transcription</keyword>
<evidence type="ECO:0000313" key="5">
    <source>
        <dbReference type="Proteomes" id="UP000204221"/>
    </source>
</evidence>
<dbReference type="GO" id="GO:0003700">
    <property type="term" value="F:DNA-binding transcription factor activity"/>
    <property type="evidence" value="ECO:0007669"/>
    <property type="project" value="InterPro"/>
</dbReference>
<dbReference type="PANTHER" id="PTHR44846">
    <property type="entry name" value="MANNOSYL-D-GLYCERATE TRANSPORT/METABOLISM SYSTEM REPRESSOR MNGR-RELATED"/>
    <property type="match status" value="1"/>
</dbReference>
<dbReference type="AlphaFoldDB" id="A0A221W6P1"/>
<dbReference type="Proteomes" id="UP000204221">
    <property type="component" value="Chromosome"/>
</dbReference>
<evidence type="ECO:0000256" key="1">
    <source>
        <dbReference type="ARBA" id="ARBA00023015"/>
    </source>
</evidence>
<dbReference type="InterPro" id="IPR011663">
    <property type="entry name" value="UTRA"/>
</dbReference>
<evidence type="ECO:0000256" key="2">
    <source>
        <dbReference type="ARBA" id="ARBA00023125"/>
    </source>
</evidence>
<dbReference type="CDD" id="cd07377">
    <property type="entry name" value="WHTH_GntR"/>
    <property type="match status" value="1"/>
</dbReference>
<dbReference type="RefSeq" id="WP_093942663.1">
    <property type="nucleotide sequence ID" value="NZ_CP022521.1"/>
</dbReference>
<dbReference type="InterPro" id="IPR050679">
    <property type="entry name" value="Bact_HTH_transcr_reg"/>
</dbReference>
<proteinExistence type="predicted"/>